<dbReference type="InterPro" id="IPR029705">
    <property type="entry name" value="VPS35L"/>
</dbReference>
<dbReference type="Proteomes" id="UP000095283">
    <property type="component" value="Unplaced"/>
</dbReference>
<reference evidence="8" key="1">
    <citation type="submission" date="2016-11" db="UniProtKB">
        <authorList>
            <consortium name="WormBaseParasite"/>
        </authorList>
    </citation>
    <scope>IDENTIFICATION</scope>
</reference>
<dbReference type="PANTHER" id="PTHR13673">
    <property type="entry name" value="ESOPHAGEAL CANCER ASSOCIATED PROTEIN"/>
    <property type="match status" value="1"/>
</dbReference>
<protein>
    <submittedName>
        <fullName evidence="8">DUF3730 domain-containing protein</fullName>
    </submittedName>
</protein>
<evidence type="ECO:0000256" key="1">
    <source>
        <dbReference type="ARBA" id="ARBA00004177"/>
    </source>
</evidence>
<dbReference type="AlphaFoldDB" id="A0A1I7XTJ0"/>
<accession>A0A1I7XTJ0</accession>
<keyword evidence="6" id="KW-0812">Transmembrane</keyword>
<evidence type="ECO:0000256" key="3">
    <source>
        <dbReference type="ARBA" id="ARBA00022448"/>
    </source>
</evidence>
<evidence type="ECO:0000313" key="7">
    <source>
        <dbReference type="Proteomes" id="UP000095283"/>
    </source>
</evidence>
<comment type="subcellular location">
    <subcellularLocation>
        <location evidence="1">Endosome</location>
    </subcellularLocation>
</comment>
<keyword evidence="4" id="KW-0967">Endosome</keyword>
<evidence type="ECO:0000256" key="2">
    <source>
        <dbReference type="ARBA" id="ARBA00010704"/>
    </source>
</evidence>
<dbReference type="GO" id="GO:0005768">
    <property type="term" value="C:endosome"/>
    <property type="evidence" value="ECO:0007669"/>
    <property type="project" value="UniProtKB-SubCell"/>
</dbReference>
<dbReference type="PANTHER" id="PTHR13673:SF0">
    <property type="entry name" value="VPS35 ENDOSOMAL PROTEIN-SORTING FACTOR-LIKE"/>
    <property type="match status" value="1"/>
</dbReference>
<sequence length="695" mass="79588">MLRLVTMTTKFPHPLTAAYGRAYVCKIAMVLDAADRAPHWKAINDWMQSGTLVRCILTFVYNCLYSFNLFQFLITLNLSLLSLNSPSFIMFILFMYAEVSVAKISFLKLYVQVECEQVWPALEWVIQCVSYGAHSKGDLAPLWEYCYQEDKKDFLLCSFINALPLKYLLSHVIDVCQMVVSGKVSAVVLEAFGSRLLQGEICEQDTSVILRSVWKVVSRFPLCEYMMCVATWSRFASCYFTVIELSTIADHIVKRLASEMDHDAYLAQLVLVVKNMVEFRGEDLCDLLKLESFINILDWLREDPHASHVARSILIAVIRVFRIGGLKDFTIANQIVDQCARLFLSLRSDSLADEAGYVRSTCRLVASALDRPLLSLNLDRGLSWLVYARATLCQRNEIVTHIVTLMVSFSLQCSKEYSNSPEKASFMRACIANLFITIPSIQDPLVRFRMCMQTSCISLFINSLPQVLFKRIYHFYVFNSYRYFFFYSELYKNLIQTDALIRLCIETINILSVPPAQFVSICEQFLAFLVFVPDSPQKSTLYMFSAFVNAIERRQYDCSVLGEIWILCLRYLWAVSRPEFSVKYRNVQSNDVLYGSSAEYISHVSEKVDYIMNKILCIAEAEPASNPTISFLLLEYIVSCIEINESIIKLVSSLLKKCAQSGVSVNRLQYIVHDLTLLSDNNQISRNILQKMNIL</sequence>
<dbReference type="GO" id="GO:0015031">
    <property type="term" value="P:protein transport"/>
    <property type="evidence" value="ECO:0007669"/>
    <property type="project" value="UniProtKB-KW"/>
</dbReference>
<keyword evidence="5" id="KW-0653">Protein transport</keyword>
<comment type="similarity">
    <text evidence="2">Belongs to the VPS35L family.</text>
</comment>
<organism evidence="7 8">
    <name type="scientific">Heterorhabditis bacteriophora</name>
    <name type="common">Entomopathogenic nematode worm</name>
    <dbReference type="NCBI Taxonomy" id="37862"/>
    <lineage>
        <taxon>Eukaryota</taxon>
        <taxon>Metazoa</taxon>
        <taxon>Ecdysozoa</taxon>
        <taxon>Nematoda</taxon>
        <taxon>Chromadorea</taxon>
        <taxon>Rhabditida</taxon>
        <taxon>Rhabditina</taxon>
        <taxon>Rhabditomorpha</taxon>
        <taxon>Strongyloidea</taxon>
        <taxon>Heterorhabditidae</taxon>
        <taxon>Heterorhabditis</taxon>
    </lineage>
</organism>
<dbReference type="GO" id="GO:0032456">
    <property type="term" value="P:endocytic recycling"/>
    <property type="evidence" value="ECO:0007669"/>
    <property type="project" value="InterPro"/>
</dbReference>
<keyword evidence="6" id="KW-1133">Transmembrane helix</keyword>
<evidence type="ECO:0000256" key="5">
    <source>
        <dbReference type="ARBA" id="ARBA00022927"/>
    </source>
</evidence>
<evidence type="ECO:0000313" key="8">
    <source>
        <dbReference type="WBParaSite" id="Hba_21064"/>
    </source>
</evidence>
<evidence type="ECO:0000256" key="6">
    <source>
        <dbReference type="SAM" id="Phobius"/>
    </source>
</evidence>
<keyword evidence="3" id="KW-0813">Transport</keyword>
<proteinExistence type="inferred from homology"/>
<keyword evidence="6" id="KW-0472">Membrane</keyword>
<dbReference type="WBParaSite" id="Hba_21064">
    <property type="protein sequence ID" value="Hba_21064"/>
    <property type="gene ID" value="Hba_21064"/>
</dbReference>
<keyword evidence="7" id="KW-1185">Reference proteome</keyword>
<evidence type="ECO:0000256" key="4">
    <source>
        <dbReference type="ARBA" id="ARBA00022753"/>
    </source>
</evidence>
<name>A0A1I7XTJ0_HETBA</name>
<feature type="transmembrane region" description="Helical" evidence="6">
    <location>
        <begin position="51"/>
        <end position="74"/>
    </location>
</feature>